<keyword evidence="4" id="KW-0804">Transcription</keyword>
<evidence type="ECO:0000256" key="2">
    <source>
        <dbReference type="ARBA" id="ARBA00023015"/>
    </source>
</evidence>
<dbReference type="EMBL" id="KZ107838">
    <property type="protein sequence ID" value="OSS53820.1"/>
    <property type="molecule type" value="Genomic_DNA"/>
</dbReference>
<dbReference type="CDD" id="cd12148">
    <property type="entry name" value="fungal_TF_MHR"/>
    <property type="match status" value="1"/>
</dbReference>
<dbReference type="GO" id="GO:0000435">
    <property type="term" value="P:positive regulation of transcription from RNA polymerase II promoter by galactose"/>
    <property type="evidence" value="ECO:0007669"/>
    <property type="project" value="TreeGrafter"/>
</dbReference>
<evidence type="ECO:0000313" key="9">
    <source>
        <dbReference type="Proteomes" id="UP000193240"/>
    </source>
</evidence>
<dbReference type="SUPFAM" id="SSF57701">
    <property type="entry name" value="Zn2/Cys6 DNA-binding domain"/>
    <property type="match status" value="1"/>
</dbReference>
<dbReference type="GO" id="GO:0000978">
    <property type="term" value="F:RNA polymerase II cis-regulatory region sequence-specific DNA binding"/>
    <property type="evidence" value="ECO:0007669"/>
    <property type="project" value="TreeGrafter"/>
</dbReference>
<evidence type="ECO:0000256" key="6">
    <source>
        <dbReference type="SAM" id="MobiDB-lite"/>
    </source>
</evidence>
<keyword evidence="3" id="KW-0238">DNA-binding</keyword>
<dbReference type="OMA" id="ECRLNGF"/>
<keyword evidence="1" id="KW-0479">Metal-binding</keyword>
<proteinExistence type="predicted"/>
<protein>
    <recommendedName>
        <fullName evidence="7">Zn(2)-C6 fungal-type domain-containing protein</fullName>
    </recommendedName>
</protein>
<dbReference type="GO" id="GO:0006351">
    <property type="term" value="P:DNA-templated transcription"/>
    <property type="evidence" value="ECO:0007669"/>
    <property type="project" value="InterPro"/>
</dbReference>
<evidence type="ECO:0000256" key="1">
    <source>
        <dbReference type="ARBA" id="ARBA00022723"/>
    </source>
</evidence>
<accession>A0A1Y2MCM6</accession>
<dbReference type="Gene3D" id="4.10.240.10">
    <property type="entry name" value="Zn(2)-C6 fungal-type DNA-binding domain"/>
    <property type="match status" value="1"/>
</dbReference>
<dbReference type="GO" id="GO:0008270">
    <property type="term" value="F:zinc ion binding"/>
    <property type="evidence" value="ECO:0007669"/>
    <property type="project" value="InterPro"/>
</dbReference>
<dbReference type="InterPro" id="IPR051127">
    <property type="entry name" value="Fungal_SecMet_Regulators"/>
</dbReference>
<keyword evidence="2" id="KW-0805">Transcription regulation</keyword>
<dbReference type="SMART" id="SM00906">
    <property type="entry name" value="Fungal_trans"/>
    <property type="match status" value="1"/>
</dbReference>
<dbReference type="InterPro" id="IPR001138">
    <property type="entry name" value="Zn2Cys6_DnaBD"/>
</dbReference>
<dbReference type="AlphaFoldDB" id="A0A1Y2MCM6"/>
<keyword evidence="9" id="KW-1185">Reference proteome</keyword>
<dbReference type="GO" id="GO:0000981">
    <property type="term" value="F:DNA-binding transcription factor activity, RNA polymerase II-specific"/>
    <property type="evidence" value="ECO:0007669"/>
    <property type="project" value="InterPro"/>
</dbReference>
<dbReference type="PROSITE" id="PS50048">
    <property type="entry name" value="ZN2_CY6_FUNGAL_2"/>
    <property type="match status" value="1"/>
</dbReference>
<feature type="domain" description="Zn(2)-C6 fungal-type" evidence="7">
    <location>
        <begin position="23"/>
        <end position="53"/>
    </location>
</feature>
<sequence>MVDAVSEQRSPPLSNKRRRISLACNACRMRKSRCDGQRPSCSSCLGLGVLCQYEPTESAANIIVRKEYLSELDQRVAANERMLQRLDALLESHLSGYTEGRGCRNIHGDHPGISPVVALANEESTYRASVLEEPRDEDASARGTAMTFIAEHTSAFFGESSNVHFARLLLRATAAVRRSVRSKSLPTNGEKESSSIEGNAVRSTQLCNPRSTESGDKSHAFITAIPSTEEMDNLLDVYFDTCGVVFPFIHEDTMRRTYAQCKEVGFTKTRRTWLGTLNMMFAIASKHDLNGEGTSSTSSRVGRSDIFYQRAVGLCGELSQRIISLEIVHYLILVVIFCQGTKRSIQAWNLHGLLVRSALALGLHNGRSYEALDPSVQESSRRTWLVIYGLDKVLSMVYGRPSAILDEQSITSSPAGLLDDRQDDVDLPGQFLAVSTQLYQLMGRSLVKQYGANMEMNSHQLEDLASLQASNEFRKLLQKWTLDLPPQLCLCEAGSDILLHNTQVNRLRVILTLRYYNLCILVHRPLLSTTLRHVFNIDILPDRAAPYLVQAAMAEAQECVYAAESTIQIVHDVIEADATSSNNLGVWFFTLYYVATASVVISGRLLCAKHGLGATDESAAVRLVVLLEKAQAIFQNLSRHSTLVLGCSRFLRRLSDMILKAAEPHDTAYTNPPINTDSQAGNPPIRAPGDFDTLHMNTEGLMEGFEFSTIDPFAFDILGLDFVGISPPDSSYHDFLSGP</sequence>
<dbReference type="PROSITE" id="PS00463">
    <property type="entry name" value="ZN2_CY6_FUNGAL_1"/>
    <property type="match status" value="1"/>
</dbReference>
<evidence type="ECO:0000256" key="5">
    <source>
        <dbReference type="ARBA" id="ARBA00023242"/>
    </source>
</evidence>
<dbReference type="SMART" id="SM00066">
    <property type="entry name" value="GAL4"/>
    <property type="match status" value="1"/>
</dbReference>
<evidence type="ECO:0000313" key="8">
    <source>
        <dbReference type="EMBL" id="OSS53820.1"/>
    </source>
</evidence>
<evidence type="ECO:0000256" key="3">
    <source>
        <dbReference type="ARBA" id="ARBA00023125"/>
    </source>
</evidence>
<gene>
    <name evidence="8" type="ORF">B5807_01290</name>
</gene>
<name>A0A1Y2MCM6_EPING</name>
<dbReference type="InParanoid" id="A0A1Y2MCM6"/>
<feature type="region of interest" description="Disordered" evidence="6">
    <location>
        <begin position="181"/>
        <end position="200"/>
    </location>
</feature>
<dbReference type="Pfam" id="PF00172">
    <property type="entry name" value="Zn_clus"/>
    <property type="match status" value="1"/>
</dbReference>
<dbReference type="Proteomes" id="UP000193240">
    <property type="component" value="Unassembled WGS sequence"/>
</dbReference>
<dbReference type="InterPro" id="IPR036864">
    <property type="entry name" value="Zn2-C6_fun-type_DNA-bd_sf"/>
</dbReference>
<dbReference type="PANTHER" id="PTHR47424">
    <property type="entry name" value="REGULATORY PROTEIN GAL4"/>
    <property type="match status" value="1"/>
</dbReference>
<dbReference type="CDD" id="cd00067">
    <property type="entry name" value="GAL4"/>
    <property type="match status" value="1"/>
</dbReference>
<dbReference type="InterPro" id="IPR007219">
    <property type="entry name" value="XnlR_reg_dom"/>
</dbReference>
<dbReference type="GO" id="GO:0005634">
    <property type="term" value="C:nucleus"/>
    <property type="evidence" value="ECO:0007669"/>
    <property type="project" value="TreeGrafter"/>
</dbReference>
<dbReference type="PANTHER" id="PTHR47424:SF3">
    <property type="entry name" value="REGULATORY PROTEIN GAL4"/>
    <property type="match status" value="1"/>
</dbReference>
<organism evidence="8 9">
    <name type="scientific">Epicoccum nigrum</name>
    <name type="common">Soil fungus</name>
    <name type="synonym">Epicoccum purpurascens</name>
    <dbReference type="NCBI Taxonomy" id="105696"/>
    <lineage>
        <taxon>Eukaryota</taxon>
        <taxon>Fungi</taxon>
        <taxon>Dikarya</taxon>
        <taxon>Ascomycota</taxon>
        <taxon>Pezizomycotina</taxon>
        <taxon>Dothideomycetes</taxon>
        <taxon>Pleosporomycetidae</taxon>
        <taxon>Pleosporales</taxon>
        <taxon>Pleosporineae</taxon>
        <taxon>Didymellaceae</taxon>
        <taxon>Epicoccum</taxon>
    </lineage>
</organism>
<dbReference type="Pfam" id="PF04082">
    <property type="entry name" value="Fungal_trans"/>
    <property type="match status" value="1"/>
</dbReference>
<keyword evidence="5" id="KW-0539">Nucleus</keyword>
<evidence type="ECO:0000256" key="4">
    <source>
        <dbReference type="ARBA" id="ARBA00023163"/>
    </source>
</evidence>
<reference evidence="8 9" key="1">
    <citation type="journal article" date="2017" name="Genome Announc.">
        <title>Genome sequence of the saprophytic ascomycete Epicoccum nigrum ICMP 19927 strain isolated from New Zealand.</title>
        <authorList>
            <person name="Fokin M."/>
            <person name="Fleetwood D."/>
            <person name="Weir B.S."/>
            <person name="Villas-Boas S.G."/>
        </authorList>
    </citation>
    <scope>NUCLEOTIDE SEQUENCE [LARGE SCALE GENOMIC DNA]</scope>
    <source>
        <strain evidence="8 9">ICMP 19927</strain>
    </source>
</reference>
<evidence type="ECO:0000259" key="7">
    <source>
        <dbReference type="PROSITE" id="PS50048"/>
    </source>
</evidence>